<evidence type="ECO:0000256" key="1">
    <source>
        <dbReference type="SAM" id="MobiDB-lite"/>
    </source>
</evidence>
<dbReference type="EMBL" id="CAKLBY020000192">
    <property type="protein sequence ID" value="CAK7932877.1"/>
    <property type="molecule type" value="Genomic_DNA"/>
</dbReference>
<feature type="compositionally biased region" description="Basic and acidic residues" evidence="1">
    <location>
        <begin position="1"/>
        <end position="12"/>
    </location>
</feature>
<feature type="region of interest" description="Disordered" evidence="1">
    <location>
        <begin position="1"/>
        <end position="33"/>
    </location>
</feature>
<reference evidence="2" key="1">
    <citation type="submission" date="2024-01" db="EMBL/GenBank/DDBJ databases">
        <authorList>
            <person name="Webb A."/>
        </authorList>
    </citation>
    <scope>NUCLEOTIDE SEQUENCE</scope>
    <source>
        <strain evidence="2">Pm1</strain>
    </source>
</reference>
<proteinExistence type="predicted"/>
<protein>
    <submittedName>
        <fullName evidence="2">Uncharacterized protein</fullName>
    </submittedName>
</protein>
<evidence type="ECO:0000313" key="2">
    <source>
        <dbReference type="EMBL" id="CAK7932877.1"/>
    </source>
</evidence>
<evidence type="ECO:0000313" key="3">
    <source>
        <dbReference type="Proteomes" id="UP001162060"/>
    </source>
</evidence>
<dbReference type="AlphaFoldDB" id="A0AAV1UFQ0"/>
<name>A0AAV1UFQ0_9STRA</name>
<accession>A0AAV1UFQ0</accession>
<sequence>MKRREESPHDQVRAPQSSASVFPHTKAAAGPRDDSVGFLVAQDKVDAAVNKSVDVQLEAEAASERAAQTERTASEIRQSKREMLEWMRNLERQVFGYAQNG</sequence>
<gene>
    <name evidence="2" type="ORF">PM001_LOCUS18027</name>
</gene>
<dbReference type="Proteomes" id="UP001162060">
    <property type="component" value="Unassembled WGS sequence"/>
</dbReference>
<organism evidence="2 3">
    <name type="scientific">Peronospora matthiolae</name>
    <dbReference type="NCBI Taxonomy" id="2874970"/>
    <lineage>
        <taxon>Eukaryota</taxon>
        <taxon>Sar</taxon>
        <taxon>Stramenopiles</taxon>
        <taxon>Oomycota</taxon>
        <taxon>Peronosporomycetes</taxon>
        <taxon>Peronosporales</taxon>
        <taxon>Peronosporaceae</taxon>
        <taxon>Peronospora</taxon>
    </lineage>
</organism>
<comment type="caution">
    <text evidence="2">The sequence shown here is derived from an EMBL/GenBank/DDBJ whole genome shotgun (WGS) entry which is preliminary data.</text>
</comment>